<feature type="transmembrane region" description="Helical" evidence="1">
    <location>
        <begin position="6"/>
        <end position="39"/>
    </location>
</feature>
<dbReference type="EMBL" id="AP019309">
    <property type="protein sequence ID" value="BBH25621.1"/>
    <property type="molecule type" value="Genomic_DNA"/>
</dbReference>
<accession>A0A3G9JI72</accession>
<protein>
    <submittedName>
        <fullName evidence="2">Uncharacterized protein</fullName>
    </submittedName>
</protein>
<dbReference type="AlphaFoldDB" id="A0A3G9JI72"/>
<name>A0A3G9JI72_9FIRM</name>
<organism evidence="2 3">
    <name type="scientific">Intestinibaculum porci</name>
    <dbReference type="NCBI Taxonomy" id="2487118"/>
    <lineage>
        <taxon>Bacteria</taxon>
        <taxon>Bacillati</taxon>
        <taxon>Bacillota</taxon>
        <taxon>Erysipelotrichia</taxon>
        <taxon>Erysipelotrichales</taxon>
        <taxon>Erysipelotrichaceae</taxon>
        <taxon>Intestinibaculum</taxon>
    </lineage>
</organism>
<evidence type="ECO:0000313" key="2">
    <source>
        <dbReference type="EMBL" id="BBH25621.1"/>
    </source>
</evidence>
<evidence type="ECO:0000313" key="3">
    <source>
        <dbReference type="Proteomes" id="UP000268059"/>
    </source>
</evidence>
<keyword evidence="1" id="KW-0472">Membrane</keyword>
<dbReference type="KEGG" id="ebm:SG0102_05550"/>
<keyword evidence="3" id="KW-1185">Reference proteome</keyword>
<proteinExistence type="predicted"/>
<dbReference type="RefSeq" id="WP_125118552.1">
    <property type="nucleotide sequence ID" value="NZ_AP019309.1"/>
</dbReference>
<keyword evidence="1" id="KW-1133">Transmembrane helix</keyword>
<evidence type="ECO:0000256" key="1">
    <source>
        <dbReference type="SAM" id="Phobius"/>
    </source>
</evidence>
<keyword evidence="1" id="KW-0812">Transmembrane</keyword>
<reference evidence="2 3" key="1">
    <citation type="submission" date="2018-11" db="EMBL/GenBank/DDBJ databases">
        <title>Novel Erysipelotrichaceae bacterium isolated from small intestine of a swine.</title>
        <authorList>
            <person name="Kim J.S."/>
            <person name="Choe H."/>
            <person name="Lee Y.R."/>
            <person name="Kim K.M."/>
            <person name="Park D.S."/>
        </authorList>
    </citation>
    <scope>NUCLEOTIDE SEQUENCE [LARGE SCALE GENOMIC DNA]</scope>
    <source>
        <strain evidence="2 3">SG0102</strain>
    </source>
</reference>
<gene>
    <name evidence="2" type="ORF">SG0102_05550</name>
</gene>
<sequence length="85" mass="9884">MELLVVVALIILVIAILAFIFKTILFFWPVVLVLLIAYAVKRAIDSHKKVNDHDFKDQGNYDRDDNPDVIDVEYKVIDDEDHKKE</sequence>
<dbReference type="Proteomes" id="UP000268059">
    <property type="component" value="Chromosome"/>
</dbReference>
<dbReference type="InParanoid" id="A0A3G9JI72"/>